<evidence type="ECO:0008006" key="4">
    <source>
        <dbReference type="Google" id="ProtNLM"/>
    </source>
</evidence>
<keyword evidence="3" id="KW-1185">Reference proteome</keyword>
<feature type="non-terminal residue" evidence="2">
    <location>
        <position position="1"/>
    </location>
</feature>
<dbReference type="AlphaFoldDB" id="A0A2G9T7B3"/>
<gene>
    <name evidence="2" type="ORF">TELCIR_24798</name>
</gene>
<proteinExistence type="predicted"/>
<protein>
    <recommendedName>
        <fullName evidence="4">Collagen triple helix repeat protein</fullName>
    </recommendedName>
</protein>
<evidence type="ECO:0000313" key="2">
    <source>
        <dbReference type="EMBL" id="PIO53851.1"/>
    </source>
</evidence>
<dbReference type="OrthoDB" id="5876933at2759"/>
<feature type="region of interest" description="Disordered" evidence="1">
    <location>
        <begin position="48"/>
        <end position="76"/>
    </location>
</feature>
<dbReference type="EMBL" id="KZ405467">
    <property type="protein sequence ID" value="PIO53851.1"/>
    <property type="molecule type" value="Genomic_DNA"/>
</dbReference>
<evidence type="ECO:0000313" key="3">
    <source>
        <dbReference type="Proteomes" id="UP000230423"/>
    </source>
</evidence>
<evidence type="ECO:0000256" key="1">
    <source>
        <dbReference type="SAM" id="MobiDB-lite"/>
    </source>
</evidence>
<feature type="compositionally biased region" description="Low complexity" evidence="1">
    <location>
        <begin position="48"/>
        <end position="60"/>
    </location>
</feature>
<name>A0A2G9T7B3_TELCI</name>
<feature type="non-terminal residue" evidence="2">
    <location>
        <position position="84"/>
    </location>
</feature>
<dbReference type="Proteomes" id="UP000230423">
    <property type="component" value="Unassembled WGS sequence"/>
</dbReference>
<reference evidence="2 3" key="1">
    <citation type="submission" date="2015-09" db="EMBL/GenBank/DDBJ databases">
        <title>Draft genome of the parasitic nematode Teladorsagia circumcincta isolate WARC Sus (inbred).</title>
        <authorList>
            <person name="Mitreva M."/>
        </authorList>
    </citation>
    <scope>NUCLEOTIDE SEQUENCE [LARGE SCALE GENOMIC DNA]</scope>
    <source>
        <strain evidence="2 3">S</strain>
    </source>
</reference>
<dbReference type="Gene3D" id="1.20.5.320">
    <property type="entry name" value="6-Phosphogluconate Dehydrogenase, domain 3"/>
    <property type="match status" value="1"/>
</dbReference>
<accession>A0A2G9T7B3</accession>
<organism evidence="2 3">
    <name type="scientific">Teladorsagia circumcincta</name>
    <name type="common">Brown stomach worm</name>
    <name type="synonym">Ostertagia circumcincta</name>
    <dbReference type="NCBI Taxonomy" id="45464"/>
    <lineage>
        <taxon>Eukaryota</taxon>
        <taxon>Metazoa</taxon>
        <taxon>Ecdysozoa</taxon>
        <taxon>Nematoda</taxon>
        <taxon>Chromadorea</taxon>
        <taxon>Rhabditida</taxon>
        <taxon>Rhabditina</taxon>
        <taxon>Rhabditomorpha</taxon>
        <taxon>Strongyloidea</taxon>
        <taxon>Trichostrongylidae</taxon>
        <taxon>Teladorsagia</taxon>
    </lineage>
</organism>
<sequence>RIANDAWKELMVDSPRTERVAQASILQRGKRADNVICNCMENPSICPVGNPGPMGNPGEPGLDGTDGEPGIPGQHQMLILYRRP</sequence>